<protein>
    <submittedName>
        <fullName evidence="2">Uncharacterized protein</fullName>
    </submittedName>
</protein>
<reference evidence="2 3" key="1">
    <citation type="journal article" date="2020" name="bioRxiv">
        <title>Whole genome comparisons of ergot fungi reveals the divergence and evolution of species within the genus Claviceps are the result of varying mechanisms driving genome evolution and host range expansion.</title>
        <authorList>
            <person name="Wyka S.A."/>
            <person name="Mondo S.J."/>
            <person name="Liu M."/>
            <person name="Dettman J."/>
            <person name="Nalam V."/>
            <person name="Broders K.D."/>
        </authorList>
    </citation>
    <scope>NUCLEOTIDE SEQUENCE [LARGE SCALE GENOMIC DNA]</scope>
    <source>
        <strain evidence="2 3">LM583</strain>
    </source>
</reference>
<dbReference type="EMBL" id="SRPR01000122">
    <property type="protein sequence ID" value="KAG5959351.1"/>
    <property type="molecule type" value="Genomic_DNA"/>
</dbReference>
<dbReference type="Proteomes" id="UP000742024">
    <property type="component" value="Unassembled WGS sequence"/>
</dbReference>
<gene>
    <name evidence="2" type="ORF">E4U57_000745</name>
</gene>
<dbReference type="Gene3D" id="1.20.1270.70">
    <property type="entry name" value="Designed single chain three-helix bundle"/>
    <property type="match status" value="2"/>
</dbReference>
<keyword evidence="1" id="KW-0175">Coiled coil</keyword>
<comment type="caution">
    <text evidence="2">The sequence shown here is derived from an EMBL/GenBank/DDBJ whole genome shotgun (WGS) entry which is preliminary data.</text>
</comment>
<evidence type="ECO:0000313" key="2">
    <source>
        <dbReference type="EMBL" id="KAG5959351.1"/>
    </source>
</evidence>
<accession>A0ABQ7PC59</accession>
<sequence>MDANTNPSLRQPDFGAAADMSRGFADQMDRCRNLPAVQDGAQWAELSGRMGTFEGKIDNLDSKVQNLDTKVQNLDNKIQHLDANIQRLETKVDARMGTLENRMGALENRMGALETKVGALETGMRTLETNIINKLDTFMALMTARSTEVDEKFAKYDKKIDAV</sequence>
<dbReference type="SUPFAM" id="SSF57997">
    <property type="entry name" value="Tropomyosin"/>
    <property type="match status" value="1"/>
</dbReference>
<evidence type="ECO:0000256" key="1">
    <source>
        <dbReference type="SAM" id="Coils"/>
    </source>
</evidence>
<organism evidence="2 3">
    <name type="scientific">Claviceps arundinis</name>
    <dbReference type="NCBI Taxonomy" id="1623583"/>
    <lineage>
        <taxon>Eukaryota</taxon>
        <taxon>Fungi</taxon>
        <taxon>Dikarya</taxon>
        <taxon>Ascomycota</taxon>
        <taxon>Pezizomycotina</taxon>
        <taxon>Sordariomycetes</taxon>
        <taxon>Hypocreomycetidae</taxon>
        <taxon>Hypocreales</taxon>
        <taxon>Clavicipitaceae</taxon>
        <taxon>Claviceps</taxon>
    </lineage>
</organism>
<evidence type="ECO:0000313" key="3">
    <source>
        <dbReference type="Proteomes" id="UP000742024"/>
    </source>
</evidence>
<feature type="coiled-coil region" evidence="1">
    <location>
        <begin position="57"/>
        <end position="116"/>
    </location>
</feature>
<keyword evidence="3" id="KW-1185">Reference proteome</keyword>
<name>A0ABQ7PC59_9HYPO</name>
<proteinExistence type="predicted"/>